<keyword evidence="2" id="KW-1185">Reference proteome</keyword>
<organism evidence="1 2">
    <name type="scientific">Datura stramonium</name>
    <name type="common">Jimsonweed</name>
    <name type="synonym">Common thornapple</name>
    <dbReference type="NCBI Taxonomy" id="4076"/>
    <lineage>
        <taxon>Eukaryota</taxon>
        <taxon>Viridiplantae</taxon>
        <taxon>Streptophyta</taxon>
        <taxon>Embryophyta</taxon>
        <taxon>Tracheophyta</taxon>
        <taxon>Spermatophyta</taxon>
        <taxon>Magnoliopsida</taxon>
        <taxon>eudicotyledons</taxon>
        <taxon>Gunneridae</taxon>
        <taxon>Pentapetalae</taxon>
        <taxon>asterids</taxon>
        <taxon>lamiids</taxon>
        <taxon>Solanales</taxon>
        <taxon>Solanaceae</taxon>
        <taxon>Solanoideae</taxon>
        <taxon>Datureae</taxon>
        <taxon>Datura</taxon>
    </lineage>
</organism>
<evidence type="ECO:0000313" key="2">
    <source>
        <dbReference type="Proteomes" id="UP000823775"/>
    </source>
</evidence>
<comment type="caution">
    <text evidence="1">The sequence shown here is derived from an EMBL/GenBank/DDBJ whole genome shotgun (WGS) entry which is preliminary data.</text>
</comment>
<proteinExistence type="predicted"/>
<feature type="non-terminal residue" evidence="1">
    <location>
        <position position="1"/>
    </location>
</feature>
<evidence type="ECO:0000313" key="1">
    <source>
        <dbReference type="EMBL" id="MCD9644352.1"/>
    </source>
</evidence>
<accession>A0ABS8VCY9</accession>
<dbReference type="EMBL" id="JACEIK010004128">
    <property type="protein sequence ID" value="MCD9644352.1"/>
    <property type="molecule type" value="Genomic_DNA"/>
</dbReference>
<reference evidence="1 2" key="1">
    <citation type="journal article" date="2021" name="BMC Genomics">
        <title>Datura genome reveals duplications of psychoactive alkaloid biosynthetic genes and high mutation rate following tissue culture.</title>
        <authorList>
            <person name="Rajewski A."/>
            <person name="Carter-House D."/>
            <person name="Stajich J."/>
            <person name="Litt A."/>
        </authorList>
    </citation>
    <scope>NUCLEOTIDE SEQUENCE [LARGE SCALE GENOMIC DNA]</scope>
    <source>
        <strain evidence="1">AR-01</strain>
    </source>
</reference>
<dbReference type="Proteomes" id="UP000823775">
    <property type="component" value="Unassembled WGS sequence"/>
</dbReference>
<gene>
    <name evidence="1" type="ORF">HAX54_032539</name>
</gene>
<sequence>DPLLVYVVKNPEDLLVESVAMMRGHNGLLYRVVTHPVESLFKELLTEKLWKEVMSDVTSCWIDGRIVG</sequence>
<protein>
    <submittedName>
        <fullName evidence="1">Uncharacterized protein</fullName>
    </submittedName>
</protein>
<name>A0ABS8VCY9_DATST</name>